<keyword evidence="2" id="KW-1185">Reference proteome</keyword>
<organism evidence="1 2">
    <name type="scientific">Kineosporia babensis</name>
    <dbReference type="NCBI Taxonomy" id="499548"/>
    <lineage>
        <taxon>Bacteria</taxon>
        <taxon>Bacillati</taxon>
        <taxon>Actinomycetota</taxon>
        <taxon>Actinomycetes</taxon>
        <taxon>Kineosporiales</taxon>
        <taxon>Kineosporiaceae</taxon>
        <taxon>Kineosporia</taxon>
    </lineage>
</organism>
<name>A0A9X1NAP6_9ACTN</name>
<protein>
    <submittedName>
        <fullName evidence="1">Uncharacterized protein</fullName>
    </submittedName>
</protein>
<gene>
    <name evidence="1" type="ORF">LR394_12400</name>
</gene>
<evidence type="ECO:0000313" key="2">
    <source>
        <dbReference type="Proteomes" id="UP001138997"/>
    </source>
</evidence>
<reference evidence="1" key="1">
    <citation type="submission" date="2021-11" db="EMBL/GenBank/DDBJ databases">
        <title>Streptomyces corallinus and Kineosporia corallina sp. nov., two new coral-derived marine actinobacteria.</title>
        <authorList>
            <person name="Buangrab K."/>
            <person name="Sutthacheep M."/>
            <person name="Yeemin T."/>
            <person name="Harunari E."/>
            <person name="Igarashi Y."/>
            <person name="Sripreechasak P."/>
            <person name="Kanchanasin P."/>
            <person name="Tanasupawat S."/>
            <person name="Phongsopitanun W."/>
        </authorList>
    </citation>
    <scope>NUCLEOTIDE SEQUENCE</scope>
    <source>
        <strain evidence="1">JCM 31032</strain>
    </source>
</reference>
<dbReference type="Proteomes" id="UP001138997">
    <property type="component" value="Unassembled WGS sequence"/>
</dbReference>
<dbReference type="AlphaFoldDB" id="A0A9X1NAP6"/>
<sequence length="181" mass="19382">MIKLPQRVTMPAEIEQALGLDRPGTPRLLAWSILVGGGAAAATVRDLRIVTPRGETIVRSWDAVDQAVWDQDSQMLLVSWVGTRKNTPLEIQDDIGRLPEVVRERVQSSVVLAATVPMPRGKPARVALRRDPEGRLLAQSLLPPGVKADAPEVKSVIDGALADLWAEAGEQGLNAGAPPAL</sequence>
<evidence type="ECO:0000313" key="1">
    <source>
        <dbReference type="EMBL" id="MCD5311702.1"/>
    </source>
</evidence>
<dbReference type="RefSeq" id="WP_231441164.1">
    <property type="nucleotide sequence ID" value="NZ_JAJOMB010000005.1"/>
</dbReference>
<proteinExistence type="predicted"/>
<accession>A0A9X1NAP6</accession>
<dbReference type="EMBL" id="JAJOMB010000005">
    <property type="protein sequence ID" value="MCD5311702.1"/>
    <property type="molecule type" value="Genomic_DNA"/>
</dbReference>
<comment type="caution">
    <text evidence="1">The sequence shown here is derived from an EMBL/GenBank/DDBJ whole genome shotgun (WGS) entry which is preliminary data.</text>
</comment>